<evidence type="ECO:0000313" key="3">
    <source>
        <dbReference type="EMBL" id="MBI6120153.1"/>
    </source>
</evidence>
<feature type="domain" description="AB hydrolase-1" evidence="2">
    <location>
        <begin position="30"/>
        <end position="244"/>
    </location>
</feature>
<dbReference type="RefSeq" id="WP_198638605.1">
    <property type="nucleotide sequence ID" value="NZ_JAEHNY010000007.1"/>
</dbReference>
<keyword evidence="1" id="KW-0732">Signal</keyword>
<dbReference type="PANTHER" id="PTHR37017:SF11">
    <property type="entry name" value="ESTERASE_LIPASE_THIOESTERASE DOMAIN-CONTAINING PROTEIN"/>
    <property type="match status" value="1"/>
</dbReference>
<dbReference type="GO" id="GO:0016787">
    <property type="term" value="F:hydrolase activity"/>
    <property type="evidence" value="ECO:0007669"/>
    <property type="project" value="UniProtKB-KW"/>
</dbReference>
<evidence type="ECO:0000256" key="1">
    <source>
        <dbReference type="SAM" id="SignalP"/>
    </source>
</evidence>
<dbReference type="EMBL" id="JAEHNY010000007">
    <property type="protein sequence ID" value="MBI6120153.1"/>
    <property type="molecule type" value="Genomic_DNA"/>
</dbReference>
<dbReference type="InterPro" id="IPR052897">
    <property type="entry name" value="Sec-Metab_Biosynth_Hydrolase"/>
</dbReference>
<dbReference type="Gene3D" id="3.40.50.1820">
    <property type="entry name" value="alpha/beta hydrolase"/>
    <property type="match status" value="1"/>
</dbReference>
<proteinExistence type="predicted"/>
<comment type="caution">
    <text evidence="3">The sequence shown here is derived from an EMBL/GenBank/DDBJ whole genome shotgun (WGS) entry which is preliminary data.</text>
</comment>
<organism evidence="3 4">
    <name type="scientific">Salegentibacter maritimus</name>
    <dbReference type="NCBI Taxonomy" id="2794347"/>
    <lineage>
        <taxon>Bacteria</taxon>
        <taxon>Pseudomonadati</taxon>
        <taxon>Bacteroidota</taxon>
        <taxon>Flavobacteriia</taxon>
        <taxon>Flavobacteriales</taxon>
        <taxon>Flavobacteriaceae</taxon>
        <taxon>Salegentibacter</taxon>
    </lineage>
</organism>
<dbReference type="PANTHER" id="PTHR37017">
    <property type="entry name" value="AB HYDROLASE-1 DOMAIN-CONTAINING PROTEIN-RELATED"/>
    <property type="match status" value="1"/>
</dbReference>
<sequence length="252" mass="28679">MKYCRFLLIYAIVTISFQTSHSQTNNKSVFVLVHGTWGGGWAFKQVDSLLTENGNVVYRPTLTGQGERVHLSSPEIGLKTHITDIVNTILYEDLHDVILVGHSYGGMIITGVSDTIPERIKKLIYVDAVVPENGENMLSILKINNEVLFRNVNGYLIPSWVQGGQKPPKDVPHPYKTYTDTIFLKNPLRIKLPTTYILTVDKGKEPKNDDFIFHAERAKEKGWHILRLEADHNPQWSSPEQFVKLLQEDIKN</sequence>
<evidence type="ECO:0000313" key="4">
    <source>
        <dbReference type="Proteomes" id="UP000635665"/>
    </source>
</evidence>
<name>A0ABS0TJJ1_9FLAO</name>
<gene>
    <name evidence="3" type="ORF">I6U50_08980</name>
</gene>
<dbReference type="SUPFAM" id="SSF53474">
    <property type="entry name" value="alpha/beta-Hydrolases"/>
    <property type="match status" value="1"/>
</dbReference>
<accession>A0ABS0TJJ1</accession>
<evidence type="ECO:0000259" key="2">
    <source>
        <dbReference type="Pfam" id="PF12697"/>
    </source>
</evidence>
<dbReference type="InterPro" id="IPR029058">
    <property type="entry name" value="AB_hydrolase_fold"/>
</dbReference>
<dbReference type="InterPro" id="IPR000073">
    <property type="entry name" value="AB_hydrolase_1"/>
</dbReference>
<dbReference type="Proteomes" id="UP000635665">
    <property type="component" value="Unassembled WGS sequence"/>
</dbReference>
<protein>
    <submittedName>
        <fullName evidence="3">Alpha/beta hydrolase</fullName>
    </submittedName>
</protein>
<reference evidence="3 4" key="1">
    <citation type="submission" date="2020-12" db="EMBL/GenBank/DDBJ databases">
        <title>Salegentibacter orientalis sp. nov., isolated from costal sediment.</title>
        <authorList>
            <person name="Lian F.-B."/>
        </authorList>
    </citation>
    <scope>NUCLEOTIDE SEQUENCE [LARGE SCALE GENOMIC DNA]</scope>
    <source>
        <strain evidence="3 4">F60176</strain>
    </source>
</reference>
<feature type="signal peptide" evidence="1">
    <location>
        <begin position="1"/>
        <end position="22"/>
    </location>
</feature>
<keyword evidence="3" id="KW-0378">Hydrolase</keyword>
<dbReference type="Pfam" id="PF12697">
    <property type="entry name" value="Abhydrolase_6"/>
    <property type="match status" value="1"/>
</dbReference>
<keyword evidence="4" id="KW-1185">Reference proteome</keyword>
<feature type="chain" id="PRO_5046542503" evidence="1">
    <location>
        <begin position="23"/>
        <end position="252"/>
    </location>
</feature>